<dbReference type="SUPFAM" id="SSF46689">
    <property type="entry name" value="Homeodomain-like"/>
    <property type="match status" value="1"/>
</dbReference>
<evidence type="ECO:0000313" key="4">
    <source>
        <dbReference type="Proteomes" id="UP000308652"/>
    </source>
</evidence>
<evidence type="ECO:0000259" key="2">
    <source>
        <dbReference type="Pfam" id="PF00249"/>
    </source>
</evidence>
<feature type="compositionally biased region" description="Pro residues" evidence="1">
    <location>
        <begin position="96"/>
        <end position="112"/>
    </location>
</feature>
<proteinExistence type="predicted"/>
<dbReference type="STRING" id="68775.A0A5C3LQ63"/>
<evidence type="ECO:0000256" key="1">
    <source>
        <dbReference type="SAM" id="MobiDB-lite"/>
    </source>
</evidence>
<name>A0A5C3LQ63_9AGAR</name>
<keyword evidence="4" id="KW-1185">Reference proteome</keyword>
<dbReference type="AlphaFoldDB" id="A0A5C3LQ63"/>
<accession>A0A5C3LQ63</accession>
<dbReference type="InterPro" id="IPR009057">
    <property type="entry name" value="Homeodomain-like_sf"/>
</dbReference>
<dbReference type="Proteomes" id="UP000308652">
    <property type="component" value="Unassembled WGS sequence"/>
</dbReference>
<dbReference type="Gene3D" id="1.10.10.60">
    <property type="entry name" value="Homeodomain-like"/>
    <property type="match status" value="1"/>
</dbReference>
<dbReference type="OrthoDB" id="3269618at2759"/>
<reference evidence="3 4" key="1">
    <citation type="journal article" date="2019" name="Nat. Ecol. Evol.">
        <title>Megaphylogeny resolves global patterns of mushroom evolution.</title>
        <authorList>
            <person name="Varga T."/>
            <person name="Krizsan K."/>
            <person name="Foldi C."/>
            <person name="Dima B."/>
            <person name="Sanchez-Garcia M."/>
            <person name="Sanchez-Ramirez S."/>
            <person name="Szollosi G.J."/>
            <person name="Szarkandi J.G."/>
            <person name="Papp V."/>
            <person name="Albert L."/>
            <person name="Andreopoulos W."/>
            <person name="Angelini C."/>
            <person name="Antonin V."/>
            <person name="Barry K.W."/>
            <person name="Bougher N.L."/>
            <person name="Buchanan P."/>
            <person name="Buyck B."/>
            <person name="Bense V."/>
            <person name="Catcheside P."/>
            <person name="Chovatia M."/>
            <person name="Cooper J."/>
            <person name="Damon W."/>
            <person name="Desjardin D."/>
            <person name="Finy P."/>
            <person name="Geml J."/>
            <person name="Haridas S."/>
            <person name="Hughes K."/>
            <person name="Justo A."/>
            <person name="Karasinski D."/>
            <person name="Kautmanova I."/>
            <person name="Kiss B."/>
            <person name="Kocsube S."/>
            <person name="Kotiranta H."/>
            <person name="LaButti K.M."/>
            <person name="Lechner B.E."/>
            <person name="Liimatainen K."/>
            <person name="Lipzen A."/>
            <person name="Lukacs Z."/>
            <person name="Mihaltcheva S."/>
            <person name="Morgado L.N."/>
            <person name="Niskanen T."/>
            <person name="Noordeloos M.E."/>
            <person name="Ohm R.A."/>
            <person name="Ortiz-Santana B."/>
            <person name="Ovrebo C."/>
            <person name="Racz N."/>
            <person name="Riley R."/>
            <person name="Savchenko A."/>
            <person name="Shiryaev A."/>
            <person name="Soop K."/>
            <person name="Spirin V."/>
            <person name="Szebenyi C."/>
            <person name="Tomsovsky M."/>
            <person name="Tulloss R.E."/>
            <person name="Uehling J."/>
            <person name="Grigoriev I.V."/>
            <person name="Vagvolgyi C."/>
            <person name="Papp T."/>
            <person name="Martin F.M."/>
            <person name="Miettinen O."/>
            <person name="Hibbett D.S."/>
            <person name="Nagy L.G."/>
        </authorList>
    </citation>
    <scope>NUCLEOTIDE SEQUENCE [LARGE SCALE GENOMIC DNA]</scope>
    <source>
        <strain evidence="3 4">CBS 166.37</strain>
    </source>
</reference>
<feature type="compositionally biased region" description="Polar residues" evidence="1">
    <location>
        <begin position="221"/>
        <end position="247"/>
    </location>
</feature>
<protein>
    <recommendedName>
        <fullName evidence="2">Myb-like domain-containing protein</fullName>
    </recommendedName>
</protein>
<feature type="region of interest" description="Disordered" evidence="1">
    <location>
        <begin position="82"/>
        <end position="249"/>
    </location>
</feature>
<dbReference type="Pfam" id="PF00249">
    <property type="entry name" value="Myb_DNA-binding"/>
    <property type="match status" value="1"/>
</dbReference>
<feature type="compositionally biased region" description="Polar residues" evidence="1">
    <location>
        <begin position="200"/>
        <end position="209"/>
    </location>
</feature>
<feature type="compositionally biased region" description="Low complexity" evidence="1">
    <location>
        <begin position="147"/>
        <end position="159"/>
    </location>
</feature>
<feature type="region of interest" description="Disordered" evidence="1">
    <location>
        <begin position="263"/>
        <end position="330"/>
    </location>
</feature>
<sequence length="330" mass="35566">MGASHSPPGHSGQRKIKVSGNISSYCWLSDQYIHSELFLLLLARHGDDFKRISASMPNKTTSQVNSYYKANEEELNLKEIATSAPKRSLSPAPNTEKPPPSSSASQVPPPPTTAISNSTLPDSAPPMGALLPDSPQRKIAPVPPSSAPVASSSHSTMSDKSSRGPATKNVPPPTAPAALRAPSKFPARQRTPPIAPASFLSRNGSNAPNSEPYVYKPPSHFISSTHYRTGTSPPTRPTYQPSSTTSRPYVYPTHYVPQPRIPPGASHSHAHSPYTYGHPTTMPTANNTQGHYPAYTPNSASRNALPPRNANGRHEPYTYNPGLPHPYYYP</sequence>
<feature type="compositionally biased region" description="Polar residues" evidence="1">
    <location>
        <begin position="281"/>
        <end position="302"/>
    </location>
</feature>
<organism evidence="3 4">
    <name type="scientific">Crucibulum laeve</name>
    <dbReference type="NCBI Taxonomy" id="68775"/>
    <lineage>
        <taxon>Eukaryota</taxon>
        <taxon>Fungi</taxon>
        <taxon>Dikarya</taxon>
        <taxon>Basidiomycota</taxon>
        <taxon>Agaricomycotina</taxon>
        <taxon>Agaricomycetes</taxon>
        <taxon>Agaricomycetidae</taxon>
        <taxon>Agaricales</taxon>
        <taxon>Agaricineae</taxon>
        <taxon>Nidulariaceae</taxon>
        <taxon>Crucibulum</taxon>
    </lineage>
</organism>
<dbReference type="InterPro" id="IPR001005">
    <property type="entry name" value="SANT/Myb"/>
</dbReference>
<dbReference type="CDD" id="cd00167">
    <property type="entry name" value="SANT"/>
    <property type="match status" value="1"/>
</dbReference>
<gene>
    <name evidence="3" type="ORF">BDQ12DRAFT_366888</name>
</gene>
<feature type="domain" description="Myb-like" evidence="2">
    <location>
        <begin position="36"/>
        <end position="69"/>
    </location>
</feature>
<dbReference type="EMBL" id="ML213631">
    <property type="protein sequence ID" value="TFK34448.1"/>
    <property type="molecule type" value="Genomic_DNA"/>
</dbReference>
<evidence type="ECO:0000313" key="3">
    <source>
        <dbReference type="EMBL" id="TFK34448.1"/>
    </source>
</evidence>